<evidence type="ECO:0000256" key="12">
    <source>
        <dbReference type="SAM" id="MobiDB-lite"/>
    </source>
</evidence>
<evidence type="ECO:0000256" key="11">
    <source>
        <dbReference type="PROSITE-ProRule" id="PRU00175"/>
    </source>
</evidence>
<dbReference type="SMART" id="SM00591">
    <property type="entry name" value="RWD"/>
    <property type="match status" value="1"/>
</dbReference>
<evidence type="ECO:0000256" key="8">
    <source>
        <dbReference type="ARBA" id="ARBA00022786"/>
    </source>
</evidence>
<keyword evidence="4" id="KW-0808">Transferase</keyword>
<feature type="compositionally biased region" description="Acidic residues" evidence="12">
    <location>
        <begin position="609"/>
        <end position="624"/>
    </location>
</feature>
<evidence type="ECO:0000256" key="2">
    <source>
        <dbReference type="ARBA" id="ARBA00004906"/>
    </source>
</evidence>
<dbReference type="EC" id="2.3.2.31" evidence="3"/>
<dbReference type="InterPro" id="IPR031127">
    <property type="entry name" value="E3_UB_ligase_RBR"/>
</dbReference>
<dbReference type="GO" id="GO:0008270">
    <property type="term" value="F:zinc ion binding"/>
    <property type="evidence" value="ECO:0007669"/>
    <property type="project" value="UniProtKB-KW"/>
</dbReference>
<dbReference type="PROSITE" id="PS50908">
    <property type="entry name" value="RWD"/>
    <property type="match status" value="1"/>
</dbReference>
<name>A0A2J6SEF0_9HELO</name>
<feature type="region of interest" description="Disordered" evidence="12">
    <location>
        <begin position="310"/>
        <end position="334"/>
    </location>
</feature>
<comment type="pathway">
    <text evidence="2">Protein modification; protein ubiquitination.</text>
</comment>
<evidence type="ECO:0000256" key="5">
    <source>
        <dbReference type="ARBA" id="ARBA00022723"/>
    </source>
</evidence>
<dbReference type="InterPro" id="IPR013083">
    <property type="entry name" value="Znf_RING/FYVE/PHD"/>
</dbReference>
<dbReference type="EMBL" id="KZ613936">
    <property type="protein sequence ID" value="PMD49136.1"/>
    <property type="molecule type" value="Genomic_DNA"/>
</dbReference>
<dbReference type="Gene3D" id="3.10.110.10">
    <property type="entry name" value="Ubiquitin Conjugating Enzyme"/>
    <property type="match status" value="1"/>
</dbReference>
<evidence type="ECO:0000256" key="7">
    <source>
        <dbReference type="ARBA" id="ARBA00022771"/>
    </source>
</evidence>
<evidence type="ECO:0000256" key="10">
    <source>
        <dbReference type="ARBA" id="ARBA00044508"/>
    </source>
</evidence>
<dbReference type="InterPro" id="IPR047548">
    <property type="entry name" value="Rcat_RBR_RNF14"/>
</dbReference>
<sequence length="631" mass="70723">MDDERRVELDCIAAIYPEIRFDPEDPFSASIELPVNPTNLVTVVFPASSDGHLITPPLSTNSSQEDEVAPANNVESHNLAYLPPLQLRVTLPEGYPEEQPAKFELSTTPAWLSRSYLDKLQENGESMWEDSGRSSVIYGYIDFLQQEAENAFGFAESGKILEISQDFKISLLDYDIKATQAAFSKETFDCGVCLDPKKGSVCHRMIDCGHVFCVECLQDFYNNAIKEGDLAPVRCLAPDCAKKRAEAQTSTMKNRRLKIQLSPSELLQIPLEHDVVSRYVKLKYKAELESDKNTIYCPRKWCQGAARSKKHRKPDGFEDTESSSDESDDETSGPGKFAAGKDLLAVCEDCSFAFCSRCYQGWHGEFTTCTPKTNTGELTEEDKKSLEYLKAHSTPCPTCAAPCQKTHGCNHMICFKCRSHFCYLCSAWLSQTNPYQHYNEEKTWCYMRLWELEEGDGDDVVPGGGRPVEIPDEEEELEEAPVEVVNEAAAAPAVEFPEIVVQEPPPAPRDELEREGPLVLRINQVPQPVPVAPAIRDPPAANQQNRGPQRQAAQNVRRQPGIPIGGRRAGRPHNRQRDREDLGRQRAAANQEAAQQAWVQMFVRMALNDEEDQLDSDDEDDDGAAWEIPVR</sequence>
<dbReference type="STRING" id="1095630.A0A2J6SEF0"/>
<dbReference type="InterPro" id="IPR017907">
    <property type="entry name" value="Znf_RING_CS"/>
</dbReference>
<dbReference type="PROSITE" id="PS50089">
    <property type="entry name" value="ZF_RING_2"/>
    <property type="match status" value="1"/>
</dbReference>
<feature type="compositionally biased region" description="Basic and acidic residues" evidence="12">
    <location>
        <begin position="575"/>
        <end position="584"/>
    </location>
</feature>
<dbReference type="PANTHER" id="PTHR11685">
    <property type="entry name" value="RBR FAMILY RING FINGER AND IBR DOMAIN-CONTAINING"/>
    <property type="match status" value="1"/>
</dbReference>
<keyword evidence="8" id="KW-0833">Ubl conjugation pathway</keyword>
<feature type="domain" description="RWD" evidence="14">
    <location>
        <begin position="7"/>
        <end position="151"/>
    </location>
</feature>
<dbReference type="FunFam" id="3.30.40.10:FF:000416">
    <property type="entry name" value="RBR-type E3 ubiquitin transferase"/>
    <property type="match status" value="1"/>
</dbReference>
<dbReference type="SUPFAM" id="SSF57850">
    <property type="entry name" value="RING/U-box"/>
    <property type="match status" value="2"/>
</dbReference>
<dbReference type="InterPro" id="IPR044066">
    <property type="entry name" value="TRIAD_supradom"/>
</dbReference>
<dbReference type="OrthoDB" id="1431934at2759"/>
<feature type="compositionally biased region" description="Acidic residues" evidence="12">
    <location>
        <begin position="317"/>
        <end position="331"/>
    </location>
</feature>
<feature type="compositionally biased region" description="Low complexity" evidence="12">
    <location>
        <begin position="585"/>
        <end position="595"/>
    </location>
</feature>
<dbReference type="Gene3D" id="1.20.120.1750">
    <property type="match status" value="1"/>
</dbReference>
<dbReference type="InterPro" id="IPR002867">
    <property type="entry name" value="IBR_dom"/>
</dbReference>
<keyword evidence="9" id="KW-0862">Zinc</keyword>
<comment type="similarity">
    <text evidence="10">Belongs to the RBR family. RNF14 subfamily.</text>
</comment>
<feature type="compositionally biased region" description="Polar residues" evidence="12">
    <location>
        <begin position="541"/>
        <end position="556"/>
    </location>
</feature>
<dbReference type="Pfam" id="PF05773">
    <property type="entry name" value="RWD"/>
    <property type="match status" value="1"/>
</dbReference>
<evidence type="ECO:0000256" key="1">
    <source>
        <dbReference type="ARBA" id="ARBA00001798"/>
    </source>
</evidence>
<evidence type="ECO:0000259" key="15">
    <source>
        <dbReference type="PROSITE" id="PS51873"/>
    </source>
</evidence>
<keyword evidence="7 11" id="KW-0863">Zinc-finger</keyword>
<evidence type="ECO:0000313" key="16">
    <source>
        <dbReference type="EMBL" id="PMD49136.1"/>
    </source>
</evidence>
<dbReference type="SMART" id="SM00647">
    <property type="entry name" value="IBR"/>
    <property type="match status" value="2"/>
</dbReference>
<dbReference type="SUPFAM" id="SSF54495">
    <property type="entry name" value="UBC-like"/>
    <property type="match status" value="1"/>
</dbReference>
<feature type="domain" description="RING-type" evidence="13">
    <location>
        <begin position="190"/>
        <end position="235"/>
    </location>
</feature>
<dbReference type="CDD" id="cd23820">
    <property type="entry name" value="RWD_RNF14"/>
    <property type="match status" value="1"/>
</dbReference>
<dbReference type="RefSeq" id="XP_024726040.1">
    <property type="nucleotide sequence ID" value="XM_024877594.1"/>
</dbReference>
<dbReference type="Pfam" id="PF26200">
    <property type="entry name" value="Rcat_RNF216"/>
    <property type="match status" value="1"/>
</dbReference>
<dbReference type="AlphaFoldDB" id="A0A2J6SEF0"/>
<organism evidence="16 17">
    <name type="scientific">Hyaloscypha bicolor E</name>
    <dbReference type="NCBI Taxonomy" id="1095630"/>
    <lineage>
        <taxon>Eukaryota</taxon>
        <taxon>Fungi</taxon>
        <taxon>Dikarya</taxon>
        <taxon>Ascomycota</taxon>
        <taxon>Pezizomycotina</taxon>
        <taxon>Leotiomycetes</taxon>
        <taxon>Helotiales</taxon>
        <taxon>Hyaloscyphaceae</taxon>
        <taxon>Hyaloscypha</taxon>
        <taxon>Hyaloscypha bicolor</taxon>
    </lineage>
</organism>
<evidence type="ECO:0000256" key="9">
    <source>
        <dbReference type="ARBA" id="ARBA00022833"/>
    </source>
</evidence>
<dbReference type="CDD" id="cd20354">
    <property type="entry name" value="Rcat_RBR_RNF14"/>
    <property type="match status" value="1"/>
</dbReference>
<dbReference type="GeneID" id="36585671"/>
<evidence type="ECO:0000259" key="14">
    <source>
        <dbReference type="PROSITE" id="PS50908"/>
    </source>
</evidence>
<evidence type="ECO:0000256" key="3">
    <source>
        <dbReference type="ARBA" id="ARBA00012251"/>
    </source>
</evidence>
<dbReference type="GO" id="GO:0061630">
    <property type="term" value="F:ubiquitin protein ligase activity"/>
    <property type="evidence" value="ECO:0007669"/>
    <property type="project" value="UniProtKB-EC"/>
</dbReference>
<keyword evidence="17" id="KW-1185">Reference proteome</keyword>
<dbReference type="CDD" id="cd23134">
    <property type="entry name" value="RING-HC_ITT1-like"/>
    <property type="match status" value="1"/>
</dbReference>
<dbReference type="PROSITE" id="PS51873">
    <property type="entry name" value="TRIAD"/>
    <property type="match status" value="1"/>
</dbReference>
<reference evidence="16 17" key="1">
    <citation type="submission" date="2016-04" db="EMBL/GenBank/DDBJ databases">
        <title>A degradative enzymes factory behind the ericoid mycorrhizal symbiosis.</title>
        <authorList>
            <consortium name="DOE Joint Genome Institute"/>
            <person name="Martino E."/>
            <person name="Morin E."/>
            <person name="Grelet G."/>
            <person name="Kuo A."/>
            <person name="Kohler A."/>
            <person name="Daghino S."/>
            <person name="Barry K."/>
            <person name="Choi C."/>
            <person name="Cichocki N."/>
            <person name="Clum A."/>
            <person name="Copeland A."/>
            <person name="Hainaut M."/>
            <person name="Haridas S."/>
            <person name="Labutti K."/>
            <person name="Lindquist E."/>
            <person name="Lipzen A."/>
            <person name="Khouja H.-R."/>
            <person name="Murat C."/>
            <person name="Ohm R."/>
            <person name="Olson A."/>
            <person name="Spatafora J."/>
            <person name="Veneault-Fourrey C."/>
            <person name="Henrissat B."/>
            <person name="Grigoriev I."/>
            <person name="Martin F."/>
            <person name="Perotto S."/>
        </authorList>
    </citation>
    <scope>NUCLEOTIDE SEQUENCE [LARGE SCALE GENOMIC DNA]</scope>
    <source>
        <strain evidence="16 17">E</strain>
    </source>
</reference>
<evidence type="ECO:0000256" key="6">
    <source>
        <dbReference type="ARBA" id="ARBA00022737"/>
    </source>
</evidence>
<dbReference type="InParanoid" id="A0A2J6SEF0"/>
<dbReference type="InterPro" id="IPR001841">
    <property type="entry name" value="Znf_RING"/>
</dbReference>
<dbReference type="PROSITE" id="PS00518">
    <property type="entry name" value="ZF_RING_1"/>
    <property type="match status" value="1"/>
</dbReference>
<proteinExistence type="inferred from homology"/>
<protein>
    <recommendedName>
        <fullName evidence="3">RBR-type E3 ubiquitin transferase</fullName>
        <ecNumber evidence="3">2.3.2.31</ecNumber>
    </recommendedName>
</protein>
<accession>A0A2J6SEF0</accession>
<evidence type="ECO:0000256" key="4">
    <source>
        <dbReference type="ARBA" id="ARBA00022679"/>
    </source>
</evidence>
<evidence type="ECO:0000259" key="13">
    <source>
        <dbReference type="PROSITE" id="PS50089"/>
    </source>
</evidence>
<dbReference type="InterPro" id="IPR006575">
    <property type="entry name" value="RWD_dom"/>
</dbReference>
<evidence type="ECO:0000313" key="17">
    <source>
        <dbReference type="Proteomes" id="UP000235371"/>
    </source>
</evidence>
<keyword evidence="6" id="KW-0677">Repeat</keyword>
<feature type="region of interest" description="Disordered" evidence="12">
    <location>
        <begin position="609"/>
        <end position="631"/>
    </location>
</feature>
<feature type="domain" description="RING-type" evidence="15">
    <location>
        <begin position="186"/>
        <end position="449"/>
    </location>
</feature>
<dbReference type="InterPro" id="IPR016135">
    <property type="entry name" value="UBQ-conjugating_enzyme/RWD"/>
</dbReference>
<feature type="region of interest" description="Disordered" evidence="12">
    <location>
        <begin position="523"/>
        <end position="595"/>
    </location>
</feature>
<dbReference type="Proteomes" id="UP000235371">
    <property type="component" value="Unassembled WGS sequence"/>
</dbReference>
<dbReference type="Gene3D" id="3.30.40.10">
    <property type="entry name" value="Zinc/RING finger domain, C3HC4 (zinc finger)"/>
    <property type="match status" value="1"/>
</dbReference>
<keyword evidence="5" id="KW-0479">Metal-binding</keyword>
<dbReference type="Pfam" id="PF01485">
    <property type="entry name" value="IBR"/>
    <property type="match status" value="1"/>
</dbReference>
<comment type="catalytic activity">
    <reaction evidence="1">
        <text>[E2 ubiquitin-conjugating enzyme]-S-ubiquitinyl-L-cysteine + [acceptor protein]-L-lysine = [E2 ubiquitin-conjugating enzyme]-L-cysteine + [acceptor protein]-N(6)-ubiquitinyl-L-lysine.</text>
        <dbReference type="EC" id="2.3.2.31"/>
    </reaction>
</comment>
<gene>
    <name evidence="16" type="ORF">K444DRAFT_578057</name>
</gene>
<dbReference type="GO" id="GO:0016567">
    <property type="term" value="P:protein ubiquitination"/>
    <property type="evidence" value="ECO:0007669"/>
    <property type="project" value="InterPro"/>
</dbReference>
<feature type="compositionally biased region" description="Low complexity" evidence="12">
    <location>
        <begin position="557"/>
        <end position="566"/>
    </location>
</feature>